<dbReference type="InterPro" id="IPR036291">
    <property type="entry name" value="NAD(P)-bd_dom_sf"/>
</dbReference>
<sequence length="301" mass="32669">MYNFRRNYSLSASSAPDERSPMKVLITGSGGKTGCLVLKKLLEKGDAFSVRGLVRTEQSAGKLANETNLSKDSIFVADVTQGPEALAEAMSGCEAVVLCTSAVPKLILWSLFPVLWSRLTGKGGVRPRFRYAEGQSPEAVDWVGARAQIDAAAAAGARKFVFLGSMGGTQTEENFLNTMGGGNVLLWKRKAEEHLIRSGLDYTIIHAGRLTDDEGGKRDIVLGVDDELIAAGIPREKRETPRADFAELAVQSLLLPEASNRSVDMVTRERPEGSGPTDFRRLFEEMRADCDYSISGRPPTI</sequence>
<proteinExistence type="predicted"/>
<reference evidence="2" key="1">
    <citation type="submission" date="2014-05" db="EMBL/GenBank/DDBJ databases">
        <title>The transcriptome of the halophilic microalga Tetraselmis sp. GSL018 isolated from the Great Salt Lake, Utah.</title>
        <authorList>
            <person name="Jinkerson R.E."/>
            <person name="D'Adamo S."/>
            <person name="Posewitz M.C."/>
        </authorList>
    </citation>
    <scope>NUCLEOTIDE SEQUENCE</scope>
    <source>
        <strain evidence="2">GSL018</strain>
    </source>
</reference>
<dbReference type="Pfam" id="PF13460">
    <property type="entry name" value="NAD_binding_10"/>
    <property type="match status" value="1"/>
</dbReference>
<dbReference type="PANTHER" id="PTHR14194">
    <property type="entry name" value="NITROGEN METABOLIC REGULATION PROTEIN NMR-RELATED"/>
    <property type="match status" value="1"/>
</dbReference>
<evidence type="ECO:0000313" key="2">
    <source>
        <dbReference type="EMBL" id="JAC59686.1"/>
    </source>
</evidence>
<dbReference type="InterPro" id="IPR044163">
    <property type="entry name" value="SARED1-like"/>
</dbReference>
<organism evidence="2">
    <name type="scientific">Tetraselmis sp. GSL018</name>
    <dbReference type="NCBI Taxonomy" id="582737"/>
    <lineage>
        <taxon>Eukaryota</taxon>
        <taxon>Viridiplantae</taxon>
        <taxon>Chlorophyta</taxon>
        <taxon>core chlorophytes</taxon>
        <taxon>Chlorodendrophyceae</taxon>
        <taxon>Chlorodendrales</taxon>
        <taxon>Chlorodendraceae</taxon>
        <taxon>Tetraselmis</taxon>
    </lineage>
</organism>
<feature type="domain" description="NAD(P)-binding" evidence="1">
    <location>
        <begin position="28"/>
        <end position="253"/>
    </location>
</feature>
<dbReference type="AlphaFoldDB" id="A0A061QMV2"/>
<dbReference type="GO" id="GO:0016491">
    <property type="term" value="F:oxidoreductase activity"/>
    <property type="evidence" value="ECO:0007669"/>
    <property type="project" value="InterPro"/>
</dbReference>
<gene>
    <name evidence="2" type="ORF">TSPGSL018_30834</name>
</gene>
<dbReference type="SUPFAM" id="SSF51735">
    <property type="entry name" value="NAD(P)-binding Rossmann-fold domains"/>
    <property type="match status" value="1"/>
</dbReference>
<protein>
    <submittedName>
        <fullName evidence="2">Nad-binding protein</fullName>
    </submittedName>
</protein>
<dbReference type="CDD" id="cd05243">
    <property type="entry name" value="SDR_a5"/>
    <property type="match status" value="1"/>
</dbReference>
<dbReference type="PANTHER" id="PTHR14194:SF86">
    <property type="entry name" value="OS05G0110300 PROTEIN"/>
    <property type="match status" value="1"/>
</dbReference>
<name>A0A061QMV2_9CHLO</name>
<dbReference type="InterPro" id="IPR016040">
    <property type="entry name" value="NAD(P)-bd_dom"/>
</dbReference>
<dbReference type="EMBL" id="GBEZ01027649">
    <property type="protein sequence ID" value="JAC59686.1"/>
    <property type="molecule type" value="Transcribed_RNA"/>
</dbReference>
<dbReference type="GO" id="GO:0009507">
    <property type="term" value="C:chloroplast"/>
    <property type="evidence" value="ECO:0007669"/>
    <property type="project" value="TreeGrafter"/>
</dbReference>
<accession>A0A061QMV2</accession>
<evidence type="ECO:0000259" key="1">
    <source>
        <dbReference type="Pfam" id="PF13460"/>
    </source>
</evidence>
<dbReference type="Gene3D" id="3.40.50.720">
    <property type="entry name" value="NAD(P)-binding Rossmann-like Domain"/>
    <property type="match status" value="1"/>
</dbReference>